<dbReference type="Proteomes" id="UP000185678">
    <property type="component" value="Unassembled WGS sequence"/>
</dbReference>
<dbReference type="PANTHER" id="PTHR11963">
    <property type="entry name" value="LEUCINE AMINOPEPTIDASE-RELATED"/>
    <property type="match status" value="1"/>
</dbReference>
<dbReference type="PANTHER" id="PTHR11963:SF20">
    <property type="entry name" value="PEPTIDASE B"/>
    <property type="match status" value="1"/>
</dbReference>
<evidence type="ECO:0000256" key="1">
    <source>
        <dbReference type="ARBA" id="ARBA00009528"/>
    </source>
</evidence>
<dbReference type="GO" id="GO:0006508">
    <property type="term" value="P:proteolysis"/>
    <property type="evidence" value="ECO:0007669"/>
    <property type="project" value="UniProtKB-KW"/>
</dbReference>
<dbReference type="InterPro" id="IPR043472">
    <property type="entry name" value="Macro_dom-like"/>
</dbReference>
<dbReference type="PRINTS" id="PR00481">
    <property type="entry name" value="LAMNOPPTDASE"/>
</dbReference>
<proteinExistence type="inferred from homology"/>
<evidence type="ECO:0000256" key="4">
    <source>
        <dbReference type="ARBA" id="ARBA00022801"/>
    </source>
</evidence>
<evidence type="ECO:0000256" key="3">
    <source>
        <dbReference type="ARBA" id="ARBA00022670"/>
    </source>
</evidence>
<dbReference type="RefSeq" id="WP_076399243.1">
    <property type="nucleotide sequence ID" value="NZ_FTOA01000002.1"/>
</dbReference>
<keyword evidence="2 7" id="KW-0031">Aminopeptidase</keyword>
<evidence type="ECO:0000313" key="8">
    <source>
        <dbReference type="Proteomes" id="UP000185678"/>
    </source>
</evidence>
<keyword evidence="4" id="KW-0378">Hydrolase</keyword>
<reference evidence="7 8" key="1">
    <citation type="submission" date="2017-01" db="EMBL/GenBank/DDBJ databases">
        <authorList>
            <person name="Mah S.A."/>
            <person name="Swanson W.J."/>
            <person name="Moy G.W."/>
            <person name="Vacquier V.D."/>
        </authorList>
    </citation>
    <scope>NUCLEOTIDE SEQUENCE [LARGE SCALE GENOMIC DNA]</scope>
    <source>
        <strain evidence="7 8">DSM 11589</strain>
    </source>
</reference>
<dbReference type="PROSITE" id="PS00631">
    <property type="entry name" value="CYTOSOL_AP"/>
    <property type="match status" value="1"/>
</dbReference>
<dbReference type="Gene3D" id="3.40.220.10">
    <property type="entry name" value="Leucine Aminopeptidase, subunit E, domain 1"/>
    <property type="match status" value="1"/>
</dbReference>
<comment type="similarity">
    <text evidence="1">Belongs to the peptidase M17 family.</text>
</comment>
<dbReference type="Pfam" id="PF00883">
    <property type="entry name" value="Peptidase_M17"/>
    <property type="match status" value="1"/>
</dbReference>
<dbReference type="SUPFAM" id="SSF52949">
    <property type="entry name" value="Macro domain-like"/>
    <property type="match status" value="1"/>
</dbReference>
<dbReference type="InterPro" id="IPR011356">
    <property type="entry name" value="Leucine_aapep/pepB"/>
</dbReference>
<dbReference type="Pfam" id="PF21337">
    <property type="entry name" value="Peptidase_M17_N_1"/>
    <property type="match status" value="1"/>
</dbReference>
<evidence type="ECO:0000256" key="5">
    <source>
        <dbReference type="ARBA" id="ARBA00023211"/>
    </source>
</evidence>
<dbReference type="InterPro" id="IPR048816">
    <property type="entry name" value="Peptidase_M17_N_1"/>
</dbReference>
<evidence type="ECO:0000256" key="2">
    <source>
        <dbReference type="ARBA" id="ARBA00022438"/>
    </source>
</evidence>
<evidence type="ECO:0000313" key="7">
    <source>
        <dbReference type="EMBL" id="SIS50238.1"/>
    </source>
</evidence>
<keyword evidence="8" id="KW-1185">Reference proteome</keyword>
<dbReference type="SUPFAM" id="SSF53187">
    <property type="entry name" value="Zn-dependent exopeptidases"/>
    <property type="match status" value="1"/>
</dbReference>
<dbReference type="GO" id="GO:0070006">
    <property type="term" value="F:metalloaminopeptidase activity"/>
    <property type="evidence" value="ECO:0007669"/>
    <property type="project" value="InterPro"/>
</dbReference>
<dbReference type="STRING" id="80876.SAMN05421779_102372"/>
<dbReference type="Gene3D" id="3.40.630.10">
    <property type="entry name" value="Zn peptidases"/>
    <property type="match status" value="1"/>
</dbReference>
<dbReference type="GO" id="GO:0005737">
    <property type="term" value="C:cytoplasm"/>
    <property type="evidence" value="ECO:0007669"/>
    <property type="project" value="InterPro"/>
</dbReference>
<dbReference type="GO" id="GO:0030145">
    <property type="term" value="F:manganese ion binding"/>
    <property type="evidence" value="ECO:0007669"/>
    <property type="project" value="InterPro"/>
</dbReference>
<protein>
    <submittedName>
        <fullName evidence="7">Leucyl aminopeptidase</fullName>
    </submittedName>
</protein>
<keyword evidence="3" id="KW-0645">Protease</keyword>
<dbReference type="InterPro" id="IPR000819">
    <property type="entry name" value="Peptidase_M17_C"/>
</dbReference>
<feature type="domain" description="Cytosol aminopeptidase" evidence="6">
    <location>
        <begin position="314"/>
        <end position="321"/>
    </location>
</feature>
<evidence type="ECO:0000259" key="6">
    <source>
        <dbReference type="PROSITE" id="PS00631"/>
    </source>
</evidence>
<dbReference type="EMBL" id="FTOA01000002">
    <property type="protein sequence ID" value="SIS50238.1"/>
    <property type="molecule type" value="Genomic_DNA"/>
</dbReference>
<dbReference type="CDD" id="cd00433">
    <property type="entry name" value="Peptidase_M17"/>
    <property type="match status" value="1"/>
</dbReference>
<name>A0A1N7JLM6_9PROT</name>
<accession>A0A1N7JLM6</accession>
<dbReference type="AlphaFoldDB" id="A0A1N7JLM6"/>
<organism evidence="7 8">
    <name type="scientific">Insolitispirillum peregrinum</name>
    <dbReference type="NCBI Taxonomy" id="80876"/>
    <lineage>
        <taxon>Bacteria</taxon>
        <taxon>Pseudomonadati</taxon>
        <taxon>Pseudomonadota</taxon>
        <taxon>Alphaproteobacteria</taxon>
        <taxon>Rhodospirillales</taxon>
        <taxon>Novispirillaceae</taxon>
        <taxon>Insolitispirillum</taxon>
    </lineage>
</organism>
<keyword evidence="5" id="KW-0464">Manganese</keyword>
<dbReference type="OrthoDB" id="9809354at2"/>
<sequence length="466" mass="48338">MPCPAVLVDAAALTPEAVEVACPVRLIASTDDRASLPPYAVATGFKAAVGSICLLPSQDGTGIAAVLLGIGDGTDPYTSPFAAGDLARKLPAGLYRLADDTPQEQAGQAALAWMLGAYAFDRYKSKASDDALACLLWPAGVDRVAVEALAAAFALVRDLVNTPAADMGPQELEDTARALADQYGAGMTSIIGDDLLHAGYPAIHAVGASSPRAPRLLDLRWGDADAPKVTLVGKGVVFDTGGLDLKPASAMKLMKKDMGGAAHALGVALLVMAHKLPIRLRVLIPVAENAVSGTAMRPGDVLQTRKGLTIEVNNTDAEGRLILADALTEADSESPEVLIDFATLTGAARVALGTDLPALFSNNDALAADLLAASTDSADPLWRLPLWPGYRSQVESKVADLDNAPEGGMAGAITAALFLERFVSPDTPWAHLDTYAWNGKPRPGHPTGGNALGMRAVFTALHSRFG</sequence>
<gene>
    <name evidence="7" type="ORF">SAMN05421779_102372</name>
</gene>